<evidence type="ECO:0000256" key="1">
    <source>
        <dbReference type="SAM" id="SignalP"/>
    </source>
</evidence>
<sequence>MILTKPLTYKALRFCVLWLAATCGAVAFSDRPQLVVYESDISLDKQGVRIYKRAPFTGKVVSYHPTGKLATEDEFVAGRRAGVAKKWFSNGTLGYEAYYVSGAREGSAKTWWVNGNLRSAFVYEDGKVEGEGWRWYRSGAKFKKFNYHAGQPTGLQQAWRQNRTLYSNFEYKNGRIYGLRKANNCVGLEDEVISVDYYQNQAGLSF</sequence>
<dbReference type="eggNOG" id="COG2849">
    <property type="taxonomic scope" value="Bacteria"/>
</dbReference>
<dbReference type="EMBL" id="CP002339">
    <property type="protein sequence ID" value="AEF02196.1"/>
    <property type="molecule type" value="Genomic_DNA"/>
</dbReference>
<dbReference type="Gene3D" id="3.90.930.1">
    <property type="match status" value="1"/>
</dbReference>
<dbReference type="SUPFAM" id="SSF82185">
    <property type="entry name" value="Histone H3 K4-specific methyltransferase SET7/9 N-terminal domain"/>
    <property type="match status" value="1"/>
</dbReference>
<accession>F5ZAR6</accession>
<dbReference type="KEGG" id="alt:ambt_03220"/>
<protein>
    <submittedName>
        <fullName evidence="2">MORN variant repeat-containing protein</fullName>
    </submittedName>
</protein>
<keyword evidence="3" id="KW-1185">Reference proteome</keyword>
<feature type="signal peptide" evidence="1">
    <location>
        <begin position="1"/>
        <end position="27"/>
    </location>
</feature>
<evidence type="ECO:0000313" key="2">
    <source>
        <dbReference type="EMBL" id="AEF02196.1"/>
    </source>
</evidence>
<dbReference type="OrthoDB" id="6334863at2"/>
<reference evidence="2 3" key="1">
    <citation type="journal article" date="2011" name="J. Bacteriol.">
        <title>Complete genome sequence of the polycyclic aromatic hydrocarbon-degrading bacterium Alteromonas sp. strain SN2.</title>
        <authorList>
            <person name="Jin H.M."/>
            <person name="Jeong H."/>
            <person name="Moon E.J."/>
            <person name="Math R.K."/>
            <person name="Lee K."/>
            <person name="Kim H.J."/>
            <person name="Jeon C.O."/>
            <person name="Oh T.K."/>
            <person name="Kim J.F."/>
        </authorList>
    </citation>
    <scope>NUCLEOTIDE SEQUENCE [LARGE SCALE GENOMIC DNA]</scope>
    <source>
        <strain evidence="3">JCM 17741 / KACC 18427 / KCTC 11700BP / SN2</strain>
    </source>
</reference>
<name>F5ZAR6_ALTNA</name>
<feature type="chain" id="PRO_5003336783" evidence="1">
    <location>
        <begin position="28"/>
        <end position="206"/>
    </location>
</feature>
<proteinExistence type="predicted"/>
<dbReference type="HOGENOM" id="CLU_037602_2_0_6"/>
<dbReference type="RefSeq" id="WP_013783138.1">
    <property type="nucleotide sequence ID" value="NC_015554.1"/>
</dbReference>
<organism evidence="2 3">
    <name type="scientific">Alteromonas naphthalenivorans</name>
    <dbReference type="NCBI Taxonomy" id="715451"/>
    <lineage>
        <taxon>Bacteria</taxon>
        <taxon>Pseudomonadati</taxon>
        <taxon>Pseudomonadota</taxon>
        <taxon>Gammaproteobacteria</taxon>
        <taxon>Alteromonadales</taxon>
        <taxon>Alteromonadaceae</taxon>
        <taxon>Alteromonas/Salinimonas group</taxon>
        <taxon>Alteromonas</taxon>
    </lineage>
</organism>
<evidence type="ECO:0000313" key="3">
    <source>
        <dbReference type="Proteomes" id="UP000000683"/>
    </source>
</evidence>
<dbReference type="AlphaFoldDB" id="F5ZAR6"/>
<keyword evidence="1" id="KW-0732">Signal</keyword>
<gene>
    <name evidence="2" type="ordered locus">ambt_03220</name>
</gene>
<dbReference type="Proteomes" id="UP000000683">
    <property type="component" value="Chromosome"/>
</dbReference>